<proteinExistence type="predicted"/>
<protein>
    <submittedName>
        <fullName evidence="1">7351_t:CDS:1</fullName>
    </submittedName>
</protein>
<name>A0ACA9SEL2_9GLOM</name>
<evidence type="ECO:0000313" key="1">
    <source>
        <dbReference type="EMBL" id="CAG8835801.1"/>
    </source>
</evidence>
<comment type="caution">
    <text evidence="1">The sequence shown here is derived from an EMBL/GenBank/DDBJ whole genome shotgun (WGS) entry which is preliminary data.</text>
</comment>
<dbReference type="EMBL" id="CAJVQC010112835">
    <property type="protein sequence ID" value="CAG8835801.1"/>
    <property type="molecule type" value="Genomic_DNA"/>
</dbReference>
<feature type="non-terminal residue" evidence="1">
    <location>
        <position position="111"/>
    </location>
</feature>
<reference evidence="1" key="1">
    <citation type="submission" date="2021-06" db="EMBL/GenBank/DDBJ databases">
        <authorList>
            <person name="Kallberg Y."/>
            <person name="Tangrot J."/>
            <person name="Rosling A."/>
        </authorList>
    </citation>
    <scope>NUCLEOTIDE SEQUENCE</scope>
    <source>
        <strain evidence="1">MA461A</strain>
    </source>
</reference>
<evidence type="ECO:0000313" key="2">
    <source>
        <dbReference type="Proteomes" id="UP000789920"/>
    </source>
</evidence>
<sequence>NTWLNNRLQLHKIHKPSEYSYTRLSRAANLTTRYTPDTVFSIVLRLTFAHKPVLPRPLFSRNRDNRFELTSSLRGKTIGLRGQSPPPSIAPVSQAPAQACFSFRETQLWHF</sequence>
<accession>A0ACA9SEL2</accession>
<gene>
    <name evidence="1" type="ORF">RPERSI_LOCUS29686</name>
</gene>
<organism evidence="1 2">
    <name type="scientific">Racocetra persica</name>
    <dbReference type="NCBI Taxonomy" id="160502"/>
    <lineage>
        <taxon>Eukaryota</taxon>
        <taxon>Fungi</taxon>
        <taxon>Fungi incertae sedis</taxon>
        <taxon>Mucoromycota</taxon>
        <taxon>Glomeromycotina</taxon>
        <taxon>Glomeromycetes</taxon>
        <taxon>Diversisporales</taxon>
        <taxon>Gigasporaceae</taxon>
        <taxon>Racocetra</taxon>
    </lineage>
</organism>
<dbReference type="Proteomes" id="UP000789920">
    <property type="component" value="Unassembled WGS sequence"/>
</dbReference>
<feature type="non-terminal residue" evidence="1">
    <location>
        <position position="1"/>
    </location>
</feature>
<keyword evidence="2" id="KW-1185">Reference proteome</keyword>